<feature type="transmembrane region" description="Helical" evidence="6">
    <location>
        <begin position="86"/>
        <end position="107"/>
    </location>
</feature>
<protein>
    <submittedName>
        <fullName evidence="7">Branched-chain amino acid ABC transporter permease</fullName>
    </submittedName>
</protein>
<comment type="caution">
    <text evidence="7">The sequence shown here is derived from an EMBL/GenBank/DDBJ whole genome shotgun (WGS) entry which is preliminary data.</text>
</comment>
<dbReference type="GO" id="GO:0015658">
    <property type="term" value="F:branched-chain amino acid transmembrane transporter activity"/>
    <property type="evidence" value="ECO:0007669"/>
    <property type="project" value="InterPro"/>
</dbReference>
<proteinExistence type="predicted"/>
<feature type="transmembrane region" description="Helical" evidence="6">
    <location>
        <begin position="164"/>
        <end position="183"/>
    </location>
</feature>
<feature type="transmembrane region" description="Helical" evidence="6">
    <location>
        <begin position="12"/>
        <end position="28"/>
    </location>
</feature>
<keyword evidence="8" id="KW-1185">Reference proteome</keyword>
<keyword evidence="3 6" id="KW-0812">Transmembrane</keyword>
<feature type="transmembrane region" description="Helical" evidence="6">
    <location>
        <begin position="60"/>
        <end position="80"/>
    </location>
</feature>
<dbReference type="InterPro" id="IPR001851">
    <property type="entry name" value="ABC_transp_permease"/>
</dbReference>
<dbReference type="CDD" id="cd06581">
    <property type="entry name" value="TM_PBP1_LivM_like"/>
    <property type="match status" value="1"/>
</dbReference>
<evidence type="ECO:0000256" key="3">
    <source>
        <dbReference type="ARBA" id="ARBA00022692"/>
    </source>
</evidence>
<feature type="transmembrane region" description="Helical" evidence="6">
    <location>
        <begin position="287"/>
        <end position="310"/>
    </location>
</feature>
<dbReference type="GO" id="GO:0005886">
    <property type="term" value="C:plasma membrane"/>
    <property type="evidence" value="ECO:0007669"/>
    <property type="project" value="UniProtKB-SubCell"/>
</dbReference>
<evidence type="ECO:0000256" key="5">
    <source>
        <dbReference type="ARBA" id="ARBA00023136"/>
    </source>
</evidence>
<sequence length="343" mass="37171">MDRVFDLLHGKLGWSLLLAAGIAFPFVAGNDYHLTVMSTAYIFALATVGLNLITGYTGQFNLAHAGFMAVGAYTVGILTVDHGVPFWVAFALSGVVAAVLGFFIGIVSLRLKGHYFSIFTLCVGYIMYLVIEKWEGLTHGTVGIIGIPSPSPIGPLQFESPRELYYLVLFFLAVGMWAMHRIVNSLMGRSFVAVRNSEDLAEALGINLMRTKVIAFVLSVFYAGLAGGLYAGFVRFLGPSVAGVEHTFDMTMYMLIGGIGTMFGPLLGALAMPWLTQYLQFLQEYRFVVFGPLLVMLVIFLPYGVVGSVLQWRARRLSRRAAAASRAAPQGSAQLSAQEGGHA</sequence>
<dbReference type="EMBL" id="PSNX01000003">
    <property type="protein sequence ID" value="PPE67500.1"/>
    <property type="molecule type" value="Genomic_DNA"/>
</dbReference>
<feature type="transmembrane region" description="Helical" evidence="6">
    <location>
        <begin position="114"/>
        <end position="131"/>
    </location>
</feature>
<dbReference type="Pfam" id="PF02653">
    <property type="entry name" value="BPD_transp_2"/>
    <property type="match status" value="1"/>
</dbReference>
<dbReference type="RefSeq" id="WP_104301543.1">
    <property type="nucleotide sequence ID" value="NZ_PSNX01000003.1"/>
</dbReference>
<name>A0A2S5SXL7_9BURK</name>
<comment type="subcellular location">
    <subcellularLocation>
        <location evidence="1">Cell membrane</location>
        <topology evidence="1">Multi-pass membrane protein</topology>
    </subcellularLocation>
</comment>
<keyword evidence="5 6" id="KW-0472">Membrane</keyword>
<dbReference type="Proteomes" id="UP000238605">
    <property type="component" value="Unassembled WGS sequence"/>
</dbReference>
<evidence type="ECO:0000313" key="8">
    <source>
        <dbReference type="Proteomes" id="UP000238605"/>
    </source>
</evidence>
<keyword evidence="2" id="KW-1003">Cell membrane</keyword>
<evidence type="ECO:0000256" key="6">
    <source>
        <dbReference type="SAM" id="Phobius"/>
    </source>
</evidence>
<evidence type="ECO:0000313" key="7">
    <source>
        <dbReference type="EMBL" id="PPE67500.1"/>
    </source>
</evidence>
<feature type="transmembrane region" description="Helical" evidence="6">
    <location>
        <begin position="253"/>
        <end position="275"/>
    </location>
</feature>
<dbReference type="PANTHER" id="PTHR30482">
    <property type="entry name" value="HIGH-AFFINITY BRANCHED-CHAIN AMINO ACID TRANSPORT SYSTEM PERMEASE"/>
    <property type="match status" value="1"/>
</dbReference>
<accession>A0A2S5SXL7</accession>
<reference evidence="7 8" key="1">
    <citation type="submission" date="2018-02" db="EMBL/GenBank/DDBJ databases">
        <title>Reclassifiation of [Polyangium] brachysporum DSM 7029 as Guopingzhaonella breviflexa gen. nov., sp. nov., a member of the family Comamonadaceae.</title>
        <authorList>
            <person name="Tang B."/>
        </authorList>
    </citation>
    <scope>NUCLEOTIDE SEQUENCE [LARGE SCALE GENOMIC DNA]</scope>
    <source>
        <strain evidence="7 8">BCRC 80649</strain>
    </source>
</reference>
<gene>
    <name evidence="7" type="ORF">C1704_04925</name>
</gene>
<evidence type="ECO:0000256" key="4">
    <source>
        <dbReference type="ARBA" id="ARBA00022989"/>
    </source>
</evidence>
<evidence type="ECO:0000256" key="1">
    <source>
        <dbReference type="ARBA" id="ARBA00004651"/>
    </source>
</evidence>
<evidence type="ECO:0000256" key="2">
    <source>
        <dbReference type="ARBA" id="ARBA00022475"/>
    </source>
</evidence>
<dbReference type="AlphaFoldDB" id="A0A2S5SXL7"/>
<dbReference type="InterPro" id="IPR043428">
    <property type="entry name" value="LivM-like"/>
</dbReference>
<dbReference type="PANTHER" id="PTHR30482:SF10">
    <property type="entry name" value="HIGH-AFFINITY BRANCHED-CHAIN AMINO ACID TRANSPORT PROTEIN BRAE"/>
    <property type="match status" value="1"/>
</dbReference>
<feature type="transmembrane region" description="Helical" evidence="6">
    <location>
        <begin position="34"/>
        <end position="53"/>
    </location>
</feature>
<dbReference type="OrthoDB" id="8846334at2"/>
<feature type="transmembrane region" description="Helical" evidence="6">
    <location>
        <begin position="213"/>
        <end position="233"/>
    </location>
</feature>
<organism evidence="7 8">
    <name type="scientific">Caldimonas caldifontis</name>
    <dbReference type="NCBI Taxonomy" id="1452508"/>
    <lineage>
        <taxon>Bacteria</taxon>
        <taxon>Pseudomonadati</taxon>
        <taxon>Pseudomonadota</taxon>
        <taxon>Betaproteobacteria</taxon>
        <taxon>Burkholderiales</taxon>
        <taxon>Sphaerotilaceae</taxon>
        <taxon>Caldimonas</taxon>
    </lineage>
</organism>
<keyword evidence="4 6" id="KW-1133">Transmembrane helix</keyword>